<evidence type="ECO:0000313" key="4">
    <source>
        <dbReference type="Proteomes" id="UP000515514"/>
    </source>
</evidence>
<dbReference type="RefSeq" id="WP_186989911.1">
    <property type="nucleotide sequence ID" value="NZ_CP052909.1"/>
</dbReference>
<organism evidence="3 4">
    <name type="scientific">Constantimarinum furrinae</name>
    <dbReference type="NCBI Taxonomy" id="2562285"/>
    <lineage>
        <taxon>Bacteria</taxon>
        <taxon>Pseudomonadati</taxon>
        <taxon>Bacteroidota</taxon>
        <taxon>Flavobacteriia</taxon>
        <taxon>Flavobacteriales</taxon>
        <taxon>Flavobacteriaceae</taxon>
        <taxon>Altibacter/Constantimarinum group</taxon>
        <taxon>Constantimarinum</taxon>
    </lineage>
</organism>
<dbReference type="PROSITE" id="PS51257">
    <property type="entry name" value="PROKAR_LIPOPROTEIN"/>
    <property type="match status" value="1"/>
</dbReference>
<gene>
    <name evidence="3" type="ORF">ALE3EI_0176</name>
</gene>
<keyword evidence="4" id="KW-1185">Reference proteome</keyword>
<name>A0A7G8PR00_9FLAO</name>
<evidence type="ECO:0000313" key="3">
    <source>
        <dbReference type="EMBL" id="QNJ96766.1"/>
    </source>
</evidence>
<dbReference type="Gene3D" id="2.40.128.110">
    <property type="entry name" value="Lipid/polyisoprenoid-binding, YceI-like"/>
    <property type="match status" value="1"/>
</dbReference>
<dbReference type="InterPro" id="IPR007372">
    <property type="entry name" value="Lipid/polyisoprenoid-bd_YceI"/>
</dbReference>
<evidence type="ECO:0000259" key="2">
    <source>
        <dbReference type="SMART" id="SM00867"/>
    </source>
</evidence>
<feature type="chain" id="PRO_5028898950" evidence="1">
    <location>
        <begin position="22"/>
        <end position="222"/>
    </location>
</feature>
<dbReference type="SMART" id="SM00867">
    <property type="entry name" value="YceI"/>
    <property type="match status" value="1"/>
</dbReference>
<reference evidence="3 4" key="1">
    <citation type="submission" date="2020-04" db="EMBL/GenBank/DDBJ databases">
        <title>Genome sequence of Altibacter aquimarinus strain ALE3EI.</title>
        <authorList>
            <person name="Oh H.-M."/>
            <person name="Jang D."/>
        </authorList>
    </citation>
    <scope>NUCLEOTIDE SEQUENCE [LARGE SCALE GENOMIC DNA]</scope>
    <source>
        <strain evidence="3 4">ALE3EI</strain>
    </source>
</reference>
<proteinExistence type="predicted"/>
<dbReference type="Proteomes" id="UP000515514">
    <property type="component" value="Chromosome"/>
</dbReference>
<dbReference type="PANTHER" id="PTHR34406:SF1">
    <property type="entry name" value="PROTEIN YCEI"/>
    <property type="match status" value="1"/>
</dbReference>
<keyword evidence="1" id="KW-0732">Signal</keyword>
<feature type="signal peptide" evidence="1">
    <location>
        <begin position="1"/>
        <end position="21"/>
    </location>
</feature>
<dbReference type="InterPro" id="IPR036761">
    <property type="entry name" value="TTHA0802/YceI-like_sf"/>
</dbReference>
<accession>A0A7G8PR00</accession>
<protein>
    <submittedName>
        <fullName evidence="3">YCE I like family protein</fullName>
    </submittedName>
</protein>
<dbReference type="KEGG" id="alti:ALE3EI_0176"/>
<sequence length="222" mass="24156">MKRSFLTLALIAFVFAGFTSCKEKNSDTLGEAEEVVEASDAAVTYTVNTEKSVINWKGEKPTATHTGTIKLSSGELSAVNRDIEAGKFTIDMNSITDTDLEGKAKANLEAHLKGTVEGKEGDFFNVPKYPESTFELTGVSGENGKITVSGNLTIKDQTHNIEFPATVSFPGDEIFLKSAPFTIDRTKWGVNFGSKSIFDNLGDKFINDEVELVVELHASKME</sequence>
<feature type="domain" description="Lipid/polyisoprenoid-binding YceI-like" evidence="2">
    <location>
        <begin position="44"/>
        <end position="219"/>
    </location>
</feature>
<evidence type="ECO:0000256" key="1">
    <source>
        <dbReference type="SAM" id="SignalP"/>
    </source>
</evidence>
<dbReference type="Pfam" id="PF04264">
    <property type="entry name" value="YceI"/>
    <property type="match status" value="1"/>
</dbReference>
<dbReference type="SUPFAM" id="SSF101874">
    <property type="entry name" value="YceI-like"/>
    <property type="match status" value="1"/>
</dbReference>
<dbReference type="PANTHER" id="PTHR34406">
    <property type="entry name" value="PROTEIN YCEI"/>
    <property type="match status" value="1"/>
</dbReference>
<dbReference type="EMBL" id="CP052909">
    <property type="protein sequence ID" value="QNJ96766.1"/>
    <property type="molecule type" value="Genomic_DNA"/>
</dbReference>
<dbReference type="AlphaFoldDB" id="A0A7G8PR00"/>